<proteinExistence type="predicted"/>
<dbReference type="OrthoDB" id="3589080at2759"/>
<reference evidence="2 3" key="1">
    <citation type="journal article" date="2012" name="BMC Genomics">
        <title>Sequencing the genome of Marssonina brunnea reveals fungus-poplar co-evolution.</title>
        <authorList>
            <person name="Zhu S."/>
            <person name="Cao Y.-Z."/>
            <person name="Jiang C."/>
            <person name="Tan B.-Y."/>
            <person name="Wang Z."/>
            <person name="Feng S."/>
            <person name="Zhang L."/>
            <person name="Su X.-H."/>
            <person name="Brejova B."/>
            <person name="Vinar T."/>
            <person name="Xu M."/>
            <person name="Wang M.-X."/>
            <person name="Zhang S.-G."/>
            <person name="Huang M.-R."/>
            <person name="Wu R."/>
            <person name="Zhou Y."/>
        </authorList>
    </citation>
    <scope>NUCLEOTIDE SEQUENCE [LARGE SCALE GENOMIC DNA]</scope>
    <source>
        <strain evidence="2 3">MB_m1</strain>
    </source>
</reference>
<dbReference type="OMA" id="KNPWVER"/>
<evidence type="ECO:0000256" key="1">
    <source>
        <dbReference type="SAM" id="MobiDB-lite"/>
    </source>
</evidence>
<gene>
    <name evidence="2" type="ORF">MBM_02536</name>
</gene>
<evidence type="ECO:0000313" key="2">
    <source>
        <dbReference type="EMBL" id="EKD19299.1"/>
    </source>
</evidence>
<sequence>MENEPNIRTDFGRPVVFFDSHPEEQESYLYSYWSSFKSNLKIAWTGDVPKFHELGVLRIYFYTQEGNIGHKDYELREYEKVKEDWQKVLELPEVRRAVVMGYSGQNPYTLGHNPWVEKFKKDKRNQERAEAQRKKQDALRAERKKTLAAENLIDFDDIIAQTEEAEVQREIKEKERRREREGSEEHDRLLYDV</sequence>
<dbReference type="InParanoid" id="K1Y2B7"/>
<dbReference type="eggNOG" id="ENOG502RKMS">
    <property type="taxonomic scope" value="Eukaryota"/>
</dbReference>
<dbReference type="Proteomes" id="UP000006753">
    <property type="component" value="Unassembled WGS sequence"/>
</dbReference>
<protein>
    <submittedName>
        <fullName evidence="2">Uncharacterized protein</fullName>
    </submittedName>
</protein>
<dbReference type="KEGG" id="mbe:MBM_02536"/>
<dbReference type="GeneID" id="18758471"/>
<dbReference type="AlphaFoldDB" id="K1Y2B7"/>
<dbReference type="EMBL" id="JH921431">
    <property type="protein sequence ID" value="EKD19299.1"/>
    <property type="molecule type" value="Genomic_DNA"/>
</dbReference>
<name>K1Y2B7_MARBU</name>
<feature type="region of interest" description="Disordered" evidence="1">
    <location>
        <begin position="170"/>
        <end position="193"/>
    </location>
</feature>
<dbReference type="RefSeq" id="XP_007290425.1">
    <property type="nucleotide sequence ID" value="XM_007290363.1"/>
</dbReference>
<keyword evidence="3" id="KW-1185">Reference proteome</keyword>
<accession>K1Y2B7</accession>
<evidence type="ECO:0000313" key="3">
    <source>
        <dbReference type="Proteomes" id="UP000006753"/>
    </source>
</evidence>
<organism evidence="2 3">
    <name type="scientific">Marssonina brunnea f. sp. multigermtubi (strain MB_m1)</name>
    <name type="common">Marssonina leaf spot fungus</name>
    <dbReference type="NCBI Taxonomy" id="1072389"/>
    <lineage>
        <taxon>Eukaryota</taxon>
        <taxon>Fungi</taxon>
        <taxon>Dikarya</taxon>
        <taxon>Ascomycota</taxon>
        <taxon>Pezizomycotina</taxon>
        <taxon>Leotiomycetes</taxon>
        <taxon>Helotiales</taxon>
        <taxon>Drepanopezizaceae</taxon>
        <taxon>Drepanopeziza</taxon>
    </lineage>
</organism>
<dbReference type="HOGENOM" id="CLU_123422_0_0_1"/>